<feature type="binding site" evidence="12">
    <location>
        <position position="197"/>
    </location>
    <ligand>
        <name>[4Fe-4S] cluster</name>
        <dbReference type="ChEBI" id="CHEBI:49883"/>
    </ligand>
</feature>
<keyword evidence="14" id="KW-0540">Nuclease</keyword>
<name>A0A9X7Z7B0_9BACL</name>
<dbReference type="InterPro" id="IPR003651">
    <property type="entry name" value="Endonuclease3_FeS-loop_motif"/>
</dbReference>
<dbReference type="InterPro" id="IPR004035">
    <property type="entry name" value="Endouclease-III_FeS-bd_BS"/>
</dbReference>
<dbReference type="NCBIfam" id="TIGR01083">
    <property type="entry name" value="nth"/>
    <property type="match status" value="1"/>
</dbReference>
<dbReference type="Gene3D" id="1.10.1670.10">
    <property type="entry name" value="Helix-hairpin-Helix base-excision DNA repair enzymes (C-terminal)"/>
    <property type="match status" value="1"/>
</dbReference>
<feature type="binding site" evidence="12">
    <location>
        <position position="206"/>
    </location>
    <ligand>
        <name>[4Fe-4S] cluster</name>
        <dbReference type="ChEBI" id="CHEBI:49883"/>
    </ligand>
</feature>
<evidence type="ECO:0000313" key="15">
    <source>
        <dbReference type="Proteomes" id="UP000663505"/>
    </source>
</evidence>
<dbReference type="GO" id="GO:0051539">
    <property type="term" value="F:4 iron, 4 sulfur cluster binding"/>
    <property type="evidence" value="ECO:0007669"/>
    <property type="project" value="UniProtKB-UniRule"/>
</dbReference>
<keyword evidence="14" id="KW-0255">Endonuclease</keyword>
<reference evidence="14 15" key="1">
    <citation type="submission" date="2021-02" db="EMBL/GenBank/DDBJ databases">
        <title>Alicyclobacillus curvatus sp. nov. and Alicyclobacillus mengziensis sp. nov., two acidophilic bacteria isolated from acid mine drainage.</title>
        <authorList>
            <person name="Huang Y."/>
        </authorList>
    </citation>
    <scope>NUCLEOTIDE SEQUENCE [LARGE SCALE GENOMIC DNA]</scope>
    <source>
        <strain evidence="14 15">S30H14</strain>
    </source>
</reference>
<dbReference type="SMART" id="SM00525">
    <property type="entry name" value="FES"/>
    <property type="match status" value="1"/>
</dbReference>
<dbReference type="InterPro" id="IPR011257">
    <property type="entry name" value="DNA_glycosylase"/>
</dbReference>
<gene>
    <name evidence="12 14" type="primary">nth</name>
    <name evidence="14" type="ORF">JZ786_04195</name>
</gene>
<dbReference type="GO" id="GO:0140078">
    <property type="term" value="F:class I DNA-(apurinic or apyrimidinic site) endonuclease activity"/>
    <property type="evidence" value="ECO:0007669"/>
    <property type="project" value="UniProtKB-EC"/>
</dbReference>
<evidence type="ECO:0000256" key="11">
    <source>
        <dbReference type="ARBA" id="ARBA00023295"/>
    </source>
</evidence>
<evidence type="ECO:0000259" key="13">
    <source>
        <dbReference type="SMART" id="SM00478"/>
    </source>
</evidence>
<dbReference type="EMBL" id="CP071182">
    <property type="protein sequence ID" value="QSO48212.1"/>
    <property type="molecule type" value="Genomic_DNA"/>
</dbReference>
<evidence type="ECO:0000256" key="9">
    <source>
        <dbReference type="ARBA" id="ARBA00023204"/>
    </source>
</evidence>
<dbReference type="Gene3D" id="1.10.340.30">
    <property type="entry name" value="Hypothetical protein, domain 2"/>
    <property type="match status" value="1"/>
</dbReference>
<evidence type="ECO:0000256" key="12">
    <source>
        <dbReference type="HAMAP-Rule" id="MF_00942"/>
    </source>
</evidence>
<dbReference type="PIRSF" id="PIRSF001435">
    <property type="entry name" value="Nth"/>
    <property type="match status" value="1"/>
</dbReference>
<comment type="similarity">
    <text evidence="1 12">Belongs to the Nth/MutY family.</text>
</comment>
<evidence type="ECO:0000256" key="10">
    <source>
        <dbReference type="ARBA" id="ARBA00023239"/>
    </source>
</evidence>
<keyword evidence="4 12" id="KW-0227">DNA damage</keyword>
<dbReference type="Proteomes" id="UP000663505">
    <property type="component" value="Chromosome"/>
</dbReference>
<keyword evidence="10 12" id="KW-0456">Lyase</keyword>
<dbReference type="PANTHER" id="PTHR10359">
    <property type="entry name" value="A/G-SPECIFIC ADENINE GLYCOSYLASE/ENDONUCLEASE III"/>
    <property type="match status" value="1"/>
</dbReference>
<dbReference type="AlphaFoldDB" id="A0A9X7Z7B0"/>
<dbReference type="SMART" id="SM00478">
    <property type="entry name" value="ENDO3c"/>
    <property type="match status" value="1"/>
</dbReference>
<evidence type="ECO:0000256" key="8">
    <source>
        <dbReference type="ARBA" id="ARBA00023125"/>
    </source>
</evidence>
<keyword evidence="3 12" id="KW-0479">Metal-binding</keyword>
<evidence type="ECO:0000256" key="4">
    <source>
        <dbReference type="ARBA" id="ARBA00022763"/>
    </source>
</evidence>
<dbReference type="InterPro" id="IPR000445">
    <property type="entry name" value="HhH_motif"/>
</dbReference>
<dbReference type="CDD" id="cd00056">
    <property type="entry name" value="ENDO3c"/>
    <property type="match status" value="1"/>
</dbReference>
<proteinExistence type="inferred from homology"/>
<comment type="cofactor">
    <cofactor evidence="12">
        <name>[4Fe-4S] cluster</name>
        <dbReference type="ChEBI" id="CHEBI:49883"/>
    </cofactor>
    <text evidence="12">Binds 1 [4Fe-4S] cluster.</text>
</comment>
<comment type="function">
    <text evidence="12">DNA repair enzyme that has both DNA N-glycosylase activity and AP-lyase activity. The DNA N-glycosylase activity releases various damaged pyrimidines from DNA by cleaving the N-glycosidic bond, leaving an AP (apurinic/apyrimidinic) site. The AP-lyase activity cleaves the phosphodiester bond 3' to the AP site by a beta-elimination, leaving a 3'-terminal unsaturated sugar and a product with a terminal 5'-phosphate.</text>
</comment>
<dbReference type="GO" id="GO:0003677">
    <property type="term" value="F:DNA binding"/>
    <property type="evidence" value="ECO:0007669"/>
    <property type="project" value="UniProtKB-UniRule"/>
</dbReference>
<feature type="binding site" evidence="12">
    <location>
        <position position="190"/>
    </location>
    <ligand>
        <name>[4Fe-4S] cluster</name>
        <dbReference type="ChEBI" id="CHEBI:49883"/>
    </ligand>
</feature>
<keyword evidence="7 12" id="KW-0411">Iron-sulfur</keyword>
<feature type="domain" description="HhH-GPD" evidence="13">
    <location>
        <begin position="41"/>
        <end position="188"/>
    </location>
</feature>
<dbReference type="GO" id="GO:0019104">
    <property type="term" value="F:DNA N-glycosylase activity"/>
    <property type="evidence" value="ECO:0007669"/>
    <property type="project" value="UniProtKB-UniRule"/>
</dbReference>
<evidence type="ECO:0000256" key="7">
    <source>
        <dbReference type="ARBA" id="ARBA00023014"/>
    </source>
</evidence>
<dbReference type="Pfam" id="PF10576">
    <property type="entry name" value="EndIII_4Fe-2S"/>
    <property type="match status" value="1"/>
</dbReference>
<dbReference type="GO" id="GO:0006285">
    <property type="term" value="P:base-excision repair, AP site formation"/>
    <property type="evidence" value="ECO:0007669"/>
    <property type="project" value="TreeGrafter"/>
</dbReference>
<dbReference type="PROSITE" id="PS00764">
    <property type="entry name" value="ENDONUCLEASE_III_1"/>
    <property type="match status" value="1"/>
</dbReference>
<dbReference type="FunFam" id="1.10.340.30:FF:000001">
    <property type="entry name" value="Endonuclease III"/>
    <property type="match status" value="1"/>
</dbReference>
<evidence type="ECO:0000256" key="6">
    <source>
        <dbReference type="ARBA" id="ARBA00023004"/>
    </source>
</evidence>
<dbReference type="PANTHER" id="PTHR10359:SF18">
    <property type="entry name" value="ENDONUCLEASE III"/>
    <property type="match status" value="1"/>
</dbReference>
<dbReference type="Pfam" id="PF00633">
    <property type="entry name" value="HHH"/>
    <property type="match status" value="1"/>
</dbReference>
<evidence type="ECO:0000313" key="14">
    <source>
        <dbReference type="EMBL" id="QSO48212.1"/>
    </source>
</evidence>
<keyword evidence="8 12" id="KW-0238">DNA-binding</keyword>
<dbReference type="KEGG" id="afx:JZ786_04195"/>
<dbReference type="InterPro" id="IPR005759">
    <property type="entry name" value="Nth"/>
</dbReference>
<protein>
    <recommendedName>
        <fullName evidence="12">Endonuclease III</fullName>
        <ecNumber evidence="12">4.2.99.18</ecNumber>
    </recommendedName>
    <alternativeName>
        <fullName evidence="12">DNA-(apurinic or apyrimidinic site) lyase</fullName>
    </alternativeName>
</protein>
<evidence type="ECO:0000256" key="1">
    <source>
        <dbReference type="ARBA" id="ARBA00008343"/>
    </source>
</evidence>
<dbReference type="SUPFAM" id="SSF48150">
    <property type="entry name" value="DNA-glycosylase"/>
    <property type="match status" value="1"/>
</dbReference>
<dbReference type="GO" id="GO:0046872">
    <property type="term" value="F:metal ion binding"/>
    <property type="evidence" value="ECO:0007669"/>
    <property type="project" value="UniProtKB-KW"/>
</dbReference>
<evidence type="ECO:0000256" key="3">
    <source>
        <dbReference type="ARBA" id="ARBA00022723"/>
    </source>
</evidence>
<dbReference type="EC" id="4.2.99.18" evidence="12"/>
<feature type="binding site" evidence="12">
    <location>
        <position position="200"/>
    </location>
    <ligand>
        <name>[4Fe-4S] cluster</name>
        <dbReference type="ChEBI" id="CHEBI:49883"/>
    </ligand>
</feature>
<dbReference type="Pfam" id="PF00730">
    <property type="entry name" value="HhH-GPD"/>
    <property type="match status" value="1"/>
</dbReference>
<evidence type="ECO:0000256" key="2">
    <source>
        <dbReference type="ARBA" id="ARBA00022485"/>
    </source>
</evidence>
<comment type="catalytic activity">
    <reaction evidence="12">
        <text>2'-deoxyribonucleotide-(2'-deoxyribose 5'-phosphate)-2'-deoxyribonucleotide-DNA = a 3'-end 2'-deoxyribonucleotide-(2,3-dehydro-2,3-deoxyribose 5'-phosphate)-DNA + a 5'-end 5'-phospho-2'-deoxyribonucleoside-DNA + H(+)</text>
        <dbReference type="Rhea" id="RHEA:66592"/>
        <dbReference type="Rhea" id="RHEA-COMP:13180"/>
        <dbReference type="Rhea" id="RHEA-COMP:16897"/>
        <dbReference type="Rhea" id="RHEA-COMP:17067"/>
        <dbReference type="ChEBI" id="CHEBI:15378"/>
        <dbReference type="ChEBI" id="CHEBI:136412"/>
        <dbReference type="ChEBI" id="CHEBI:157695"/>
        <dbReference type="ChEBI" id="CHEBI:167181"/>
        <dbReference type="EC" id="4.2.99.18"/>
    </reaction>
</comment>
<dbReference type="InterPro" id="IPR023170">
    <property type="entry name" value="HhH_base_excis_C"/>
</dbReference>
<dbReference type="FunFam" id="1.10.1670.10:FF:000001">
    <property type="entry name" value="Endonuclease III"/>
    <property type="match status" value="1"/>
</dbReference>
<keyword evidence="5 12" id="KW-0378">Hydrolase</keyword>
<keyword evidence="15" id="KW-1185">Reference proteome</keyword>
<sequence length="240" mass="27239">MNLLSRAQTRRMLGKLEQAYPDAKCALNYTTPFELLIATMLSAQCTDARVNMVTANLFQKYRTPQDYAQLTPEILQEDIAQLGLFRAKSENIIAASRMLLEKYGGEVPKTQEELVELPGVGRKTANVVLSNAFHIPALAVDTHVQRVANRIGIANSMNPEMTERQICQRIPQKLWSSAHHWLIFHGRQVCSARNPKCDICPVSEFCQFYDKLGQETKLREKVFEKKEDGKTGSKRRKRGS</sequence>
<keyword evidence="2 12" id="KW-0004">4Fe-4S</keyword>
<keyword evidence="9 12" id="KW-0234">DNA repair</keyword>
<evidence type="ECO:0000256" key="5">
    <source>
        <dbReference type="ARBA" id="ARBA00022801"/>
    </source>
</evidence>
<dbReference type="HAMAP" id="MF_00942">
    <property type="entry name" value="Nth"/>
    <property type="match status" value="1"/>
</dbReference>
<keyword evidence="11 12" id="KW-0326">Glycosidase</keyword>
<organism evidence="14 15">
    <name type="scientific">Alicyclobacillus mengziensis</name>
    <dbReference type="NCBI Taxonomy" id="2931921"/>
    <lineage>
        <taxon>Bacteria</taxon>
        <taxon>Bacillati</taxon>
        <taxon>Bacillota</taxon>
        <taxon>Bacilli</taxon>
        <taxon>Bacillales</taxon>
        <taxon>Alicyclobacillaceae</taxon>
        <taxon>Alicyclobacillus</taxon>
    </lineage>
</organism>
<dbReference type="InterPro" id="IPR003265">
    <property type="entry name" value="HhH-GPD_domain"/>
</dbReference>
<dbReference type="RefSeq" id="WP_206657548.1">
    <property type="nucleotide sequence ID" value="NZ_CP071182.1"/>
</dbReference>
<keyword evidence="6 12" id="KW-0408">Iron</keyword>
<accession>A0A9X7Z7B0</accession>